<dbReference type="GO" id="GO:0005634">
    <property type="term" value="C:nucleus"/>
    <property type="evidence" value="ECO:0007669"/>
    <property type="project" value="TreeGrafter"/>
</dbReference>
<evidence type="ECO:0000313" key="3">
    <source>
        <dbReference type="Proteomes" id="UP000234254"/>
    </source>
</evidence>
<evidence type="ECO:0000313" key="2">
    <source>
        <dbReference type="EMBL" id="PKY05319.1"/>
    </source>
</evidence>
<reference evidence="2" key="1">
    <citation type="submission" date="2016-12" db="EMBL/GenBank/DDBJ databases">
        <title>The genomes of Aspergillus section Nigri reveals drivers in fungal speciation.</title>
        <authorList>
            <consortium name="DOE Joint Genome Institute"/>
            <person name="Vesth T.C."/>
            <person name="Nybo J."/>
            <person name="Theobald S."/>
            <person name="Brandl J."/>
            <person name="Frisvad J.C."/>
            <person name="Nielsen K.F."/>
            <person name="Lyhne E.K."/>
            <person name="Kogle M.E."/>
            <person name="Kuo A."/>
            <person name="Riley R."/>
            <person name="Clum A."/>
            <person name="Nolan M."/>
            <person name="Lipzen A."/>
            <person name="Salamov A."/>
            <person name="Henrissat B."/>
            <person name="Wiebenga A."/>
            <person name="De vries R.P."/>
            <person name="Grigoriev I.V."/>
            <person name="Mortensen U.H."/>
            <person name="Andersen M.R."/>
            <person name="Baker S.E."/>
        </authorList>
    </citation>
    <scope>NUCLEOTIDE SEQUENCE</scope>
    <source>
        <strain evidence="2">IBT 28561</strain>
    </source>
</reference>
<dbReference type="Gene3D" id="1.10.472.10">
    <property type="entry name" value="Cyclin-like"/>
    <property type="match status" value="1"/>
</dbReference>
<comment type="caution">
    <text evidence="2">The sequence shown here is derived from an EMBL/GenBank/DDBJ whole genome shotgun (WGS) entry which is preliminary data.</text>
</comment>
<dbReference type="GO" id="GO:0000307">
    <property type="term" value="C:cyclin-dependent protein kinase holoenzyme complex"/>
    <property type="evidence" value="ECO:0007669"/>
    <property type="project" value="TreeGrafter"/>
</dbReference>
<dbReference type="InterPro" id="IPR013922">
    <property type="entry name" value="Cyclin_PHO80-like"/>
</dbReference>
<dbReference type="OrthoDB" id="5304883at2759"/>
<feature type="compositionally biased region" description="Basic and acidic residues" evidence="1">
    <location>
        <begin position="1"/>
        <end position="11"/>
    </location>
</feature>
<keyword evidence="2" id="KW-0808">Transferase</keyword>
<dbReference type="AlphaFoldDB" id="A0A2I1D628"/>
<dbReference type="GO" id="GO:0019901">
    <property type="term" value="F:protein kinase binding"/>
    <property type="evidence" value="ECO:0007669"/>
    <property type="project" value="InterPro"/>
</dbReference>
<keyword evidence="2" id="KW-0418">Kinase</keyword>
<dbReference type="Proteomes" id="UP000234254">
    <property type="component" value="Unassembled WGS sequence"/>
</dbReference>
<dbReference type="GO" id="GO:0016301">
    <property type="term" value="F:kinase activity"/>
    <property type="evidence" value="ECO:0007669"/>
    <property type="project" value="UniProtKB-KW"/>
</dbReference>
<organism evidence="2 3">
    <name type="scientific">Aspergillus campestris (strain IBT 28561)</name>
    <dbReference type="NCBI Taxonomy" id="1392248"/>
    <lineage>
        <taxon>Eukaryota</taxon>
        <taxon>Fungi</taxon>
        <taxon>Dikarya</taxon>
        <taxon>Ascomycota</taxon>
        <taxon>Pezizomycotina</taxon>
        <taxon>Eurotiomycetes</taxon>
        <taxon>Eurotiomycetidae</taxon>
        <taxon>Eurotiales</taxon>
        <taxon>Aspergillaceae</taxon>
        <taxon>Aspergillus</taxon>
        <taxon>Aspergillus subgen. Circumdati</taxon>
    </lineage>
</organism>
<feature type="compositionally biased region" description="Polar residues" evidence="1">
    <location>
        <begin position="15"/>
        <end position="26"/>
    </location>
</feature>
<dbReference type="PANTHER" id="PTHR15615">
    <property type="match status" value="1"/>
</dbReference>
<protein>
    <submittedName>
        <fullName evidence="2">Cyclin-dependent protein kinase complex component</fullName>
    </submittedName>
</protein>
<dbReference type="PANTHER" id="PTHR15615:SF32">
    <property type="entry name" value="PROTEIN KINASE COMPLEX COMPONENT, PUTATIVE (AFU_ORTHOLOGUE AFUA_2G07660)-RELATED"/>
    <property type="match status" value="1"/>
</dbReference>
<feature type="region of interest" description="Disordered" evidence="1">
    <location>
        <begin position="1"/>
        <end position="27"/>
    </location>
</feature>
<evidence type="ECO:0000256" key="1">
    <source>
        <dbReference type="SAM" id="MobiDB-lite"/>
    </source>
</evidence>
<dbReference type="RefSeq" id="XP_024693913.1">
    <property type="nucleotide sequence ID" value="XM_024837136.1"/>
</dbReference>
<keyword evidence="3" id="KW-1185">Reference proteome</keyword>
<gene>
    <name evidence="2" type="ORF">P168DRAFT_290099</name>
</gene>
<dbReference type="InterPro" id="IPR036915">
    <property type="entry name" value="Cyclin-like_sf"/>
</dbReference>
<name>A0A2I1D628_ASPC2</name>
<sequence>MDGPDDRRDGDAQVLSASANNSTAQQDLEAAKKDFDIPPATALELLYLNIEMLVKLAEDQGLPVDRNSVSLSGSRRDSISSGEVTPIRVTELHCSPAGYVGAGHDFVQQSVLSKRFVSKREPPINMKDYLQRLHRYCPMSTAVYIAASVYITRMAVVEKVVSVNSRNMHRLVLASLRVAMKSLEDLSYPHRRVARVGGVSEGELSKLEISFCFLADFELRVDLQMLVDQVKYLERSIGIEKDCS</sequence>
<dbReference type="CDD" id="cd20558">
    <property type="entry name" value="CYCLIN_ScPCL7-like"/>
    <property type="match status" value="1"/>
</dbReference>
<dbReference type="Pfam" id="PF08613">
    <property type="entry name" value="Cyclin"/>
    <property type="match status" value="1"/>
</dbReference>
<dbReference type="SUPFAM" id="SSF47954">
    <property type="entry name" value="Cyclin-like"/>
    <property type="match status" value="1"/>
</dbReference>
<dbReference type="GeneID" id="36544660"/>
<dbReference type="GO" id="GO:0016538">
    <property type="term" value="F:cyclin-dependent protein serine/threonine kinase regulator activity"/>
    <property type="evidence" value="ECO:0007669"/>
    <property type="project" value="TreeGrafter"/>
</dbReference>
<dbReference type="EMBL" id="MSFM01000005">
    <property type="protein sequence ID" value="PKY05319.1"/>
    <property type="molecule type" value="Genomic_DNA"/>
</dbReference>
<accession>A0A2I1D628</accession>
<proteinExistence type="predicted"/>
<dbReference type="VEuPathDB" id="FungiDB:P168DRAFT_290099"/>